<comment type="caution">
    <text evidence="1">The sequence shown here is derived from an EMBL/GenBank/DDBJ whole genome shotgun (WGS) entry which is preliminary data.</text>
</comment>
<dbReference type="EMBL" id="JWZT01002870">
    <property type="protein sequence ID" value="KII68282.1"/>
    <property type="molecule type" value="Genomic_DNA"/>
</dbReference>
<protein>
    <submittedName>
        <fullName evidence="1">Uncharacterized protein</fullName>
    </submittedName>
</protein>
<evidence type="ECO:0000313" key="1">
    <source>
        <dbReference type="EMBL" id="KII68282.1"/>
    </source>
</evidence>
<name>A0A0C2N304_THEKT</name>
<sequence>MSAFAIVTKSMVDIFVQPDDLHIIEKAFNLCFEVINHLKDNEMVCERTCDVLVFVVYASYGVYPENEKLSQQFILLYQYSQFSCFIRPFNSLIKICGKDACHWGWFLKNCKVIFDHGCTFVSDGNNTHRPRHVERLMKLLQSLIGFNIRILEHQYDEVLNHMNIEKLVPIASGGLLSQEELTFKECHKVLIELFTHPSTPILNLSPETKSMVVRLYNSYIGQIVKDFIEAILSPRKLSYIKGCGHMLHIMNNVELRGMGRRLKIEEMLVKEILKTYPDEINKDETIFENLTKILSASSQEEAADLAALINFELYGR</sequence>
<proteinExistence type="predicted"/>
<reference evidence="1 2" key="1">
    <citation type="journal article" date="2014" name="Genome Biol. Evol.">
        <title>The genome of the myxosporean Thelohanellus kitauei shows adaptations to nutrient acquisition within its fish host.</title>
        <authorList>
            <person name="Yang Y."/>
            <person name="Xiong J."/>
            <person name="Zhou Z."/>
            <person name="Huo F."/>
            <person name="Miao W."/>
            <person name="Ran C."/>
            <person name="Liu Y."/>
            <person name="Zhang J."/>
            <person name="Feng J."/>
            <person name="Wang M."/>
            <person name="Wang M."/>
            <person name="Wang L."/>
            <person name="Yao B."/>
        </authorList>
    </citation>
    <scope>NUCLEOTIDE SEQUENCE [LARGE SCALE GENOMIC DNA]</scope>
    <source>
        <strain evidence="1">Wuqing</strain>
    </source>
</reference>
<organism evidence="1 2">
    <name type="scientific">Thelohanellus kitauei</name>
    <name type="common">Myxosporean</name>
    <dbReference type="NCBI Taxonomy" id="669202"/>
    <lineage>
        <taxon>Eukaryota</taxon>
        <taxon>Metazoa</taxon>
        <taxon>Cnidaria</taxon>
        <taxon>Myxozoa</taxon>
        <taxon>Myxosporea</taxon>
        <taxon>Bivalvulida</taxon>
        <taxon>Platysporina</taxon>
        <taxon>Myxobolidae</taxon>
        <taxon>Thelohanellus</taxon>
    </lineage>
</organism>
<dbReference type="Proteomes" id="UP000031668">
    <property type="component" value="Unassembled WGS sequence"/>
</dbReference>
<dbReference type="AlphaFoldDB" id="A0A0C2N304"/>
<evidence type="ECO:0000313" key="2">
    <source>
        <dbReference type="Proteomes" id="UP000031668"/>
    </source>
</evidence>
<dbReference type="InterPro" id="IPR011989">
    <property type="entry name" value="ARM-like"/>
</dbReference>
<dbReference type="Gene3D" id="1.25.10.10">
    <property type="entry name" value="Leucine-rich Repeat Variant"/>
    <property type="match status" value="1"/>
</dbReference>
<keyword evidence="2" id="KW-1185">Reference proteome</keyword>
<gene>
    <name evidence="1" type="ORF">RF11_06723</name>
</gene>
<accession>A0A0C2N304</accession>